<dbReference type="OrthoDB" id="283083at2"/>
<feature type="transmembrane region" description="Helical" evidence="1">
    <location>
        <begin position="27"/>
        <end position="46"/>
    </location>
</feature>
<name>A0A1X9NIF6_9GAMM</name>
<dbReference type="KEGG" id="osg:BST96_19945"/>
<keyword evidence="1" id="KW-1133">Transmembrane helix</keyword>
<evidence type="ECO:0000256" key="1">
    <source>
        <dbReference type="SAM" id="Phobius"/>
    </source>
</evidence>
<reference evidence="2 3" key="1">
    <citation type="submission" date="2016-11" db="EMBL/GenBank/DDBJ databases">
        <title>Trade-off between light-utilization and light-protection in marine flavobacteria.</title>
        <authorList>
            <person name="Kumagai Y."/>
        </authorList>
    </citation>
    <scope>NUCLEOTIDE SEQUENCE [LARGE SCALE GENOMIC DNA]</scope>
    <source>
        <strain evidence="2 3">NBRC 107125</strain>
    </source>
</reference>
<dbReference type="Pfam" id="PF14316">
    <property type="entry name" value="DUF4381"/>
    <property type="match status" value="1"/>
</dbReference>
<dbReference type="InterPro" id="IPR025489">
    <property type="entry name" value="DUF4381"/>
</dbReference>
<gene>
    <name evidence="2" type="ORF">BST96_19945</name>
</gene>
<keyword evidence="1" id="KW-0472">Membrane</keyword>
<organism evidence="2 3">
    <name type="scientific">Oceanicoccus sagamiensis</name>
    <dbReference type="NCBI Taxonomy" id="716816"/>
    <lineage>
        <taxon>Bacteria</taxon>
        <taxon>Pseudomonadati</taxon>
        <taxon>Pseudomonadota</taxon>
        <taxon>Gammaproteobacteria</taxon>
        <taxon>Cellvibrionales</taxon>
        <taxon>Spongiibacteraceae</taxon>
        <taxon>Oceanicoccus</taxon>
    </lineage>
</organism>
<dbReference type="STRING" id="716816.BST96_19945"/>
<accession>A0A1X9NIF6</accession>
<dbReference type="AlphaFoldDB" id="A0A1X9NIF6"/>
<keyword evidence="3" id="KW-1185">Reference proteome</keyword>
<sequence>MPEQDPLAQLRDIHLPDAISAWPPAPGWWLLLAIIIALLAFGSIYWRNYLQRNRYRKHALHALVLLDRENPSDYLQQLNRLLKQTALAGKPHSDIAGLSGQQWLSFLDTTGGSTDFSQGAAKALEYGPYTPQVSELNTTELQQIAEQWIKQHDLRRSAKPSC</sequence>
<dbReference type="Proteomes" id="UP000193450">
    <property type="component" value="Chromosome"/>
</dbReference>
<dbReference type="EMBL" id="CP019343">
    <property type="protein sequence ID" value="ARN76172.1"/>
    <property type="molecule type" value="Genomic_DNA"/>
</dbReference>
<protein>
    <recommendedName>
        <fullName evidence="4">DUF4381 domain-containing protein</fullName>
    </recommendedName>
</protein>
<dbReference type="RefSeq" id="WP_085760373.1">
    <property type="nucleotide sequence ID" value="NZ_CP019343.1"/>
</dbReference>
<proteinExistence type="predicted"/>
<evidence type="ECO:0000313" key="2">
    <source>
        <dbReference type="EMBL" id="ARN76172.1"/>
    </source>
</evidence>
<evidence type="ECO:0008006" key="4">
    <source>
        <dbReference type="Google" id="ProtNLM"/>
    </source>
</evidence>
<evidence type="ECO:0000313" key="3">
    <source>
        <dbReference type="Proteomes" id="UP000193450"/>
    </source>
</evidence>
<keyword evidence="1" id="KW-0812">Transmembrane</keyword>